<feature type="compositionally biased region" description="Basic residues" evidence="1">
    <location>
        <begin position="370"/>
        <end position="387"/>
    </location>
</feature>
<proteinExistence type="predicted"/>
<accession>A0A1B0BGK3</accession>
<keyword evidence="3" id="KW-1185">Reference proteome</keyword>
<feature type="compositionally biased region" description="Basic residues" evidence="1">
    <location>
        <begin position="339"/>
        <end position="350"/>
    </location>
</feature>
<feature type="compositionally biased region" description="Polar residues" evidence="1">
    <location>
        <begin position="438"/>
        <end position="457"/>
    </location>
</feature>
<dbReference type="VEuPathDB" id="VectorBase:GPPI029320"/>
<evidence type="ECO:0000313" key="2">
    <source>
        <dbReference type="EnsemblMetazoa" id="GPPI029320-PA"/>
    </source>
</evidence>
<feature type="region of interest" description="Disordered" evidence="1">
    <location>
        <begin position="303"/>
        <end position="463"/>
    </location>
</feature>
<sequence length="496" mass="56955">MLKLTTPKLLEKKMSKQCPQDYSRVAHQFRKKGGFKCLTSPILAASRCGDYFGPHSNYYDMPKDLVPPWCYQHSLSNKTASCHEIHRNLRAASRKSSILIPDTASKWYASQRKLKELLTNCGQSSPEMALMAYRQYFSQGQSLFIPPPMDRLNLKQPIRQCIEKKEEKSMKYMSPEFMELLRKHTESLKELHNLNALPDEYELHPTKPRISIEALRPTSSLAIRSEQPCKGGKMQGRRLTSFTKRSKKVVSEPTLHRKIKLSAMRARKSKPLQVIWVKPNNLEMRRSDASVHLRREEFGYGTGMRKEASQGQSHQHKGAMRQETSTSDEENFPLSSPPKPRKYSMKALKKTIREKQLKKDDASHQGGTSKSKRNPKKYSAKALKTRSRSRELEQDNNAPVILANRESTQKSHRASTSNSKRTSIAKLRMLRSNRIENRSLSIKETQSPSRSDQSPLSKTIEPRKSPFTLKYRLSLQQITEEKAIKPYKTTVGVRGL</sequence>
<dbReference type="AlphaFoldDB" id="A0A1B0BGK3"/>
<dbReference type="EnsemblMetazoa" id="GPPI029320-RA">
    <property type="protein sequence ID" value="GPPI029320-PA"/>
    <property type="gene ID" value="GPPI029320"/>
</dbReference>
<evidence type="ECO:0000256" key="1">
    <source>
        <dbReference type="SAM" id="MobiDB-lite"/>
    </source>
</evidence>
<name>A0A1B0BGK3_9MUSC</name>
<feature type="compositionally biased region" description="Basic and acidic residues" evidence="1">
    <location>
        <begin position="351"/>
        <end position="363"/>
    </location>
</feature>
<reference evidence="3" key="1">
    <citation type="submission" date="2015-01" db="EMBL/GenBank/DDBJ databases">
        <authorList>
            <person name="Aksoy S."/>
            <person name="Warren W."/>
            <person name="Wilson R.K."/>
        </authorList>
    </citation>
    <scope>NUCLEOTIDE SEQUENCE [LARGE SCALE GENOMIC DNA]</scope>
    <source>
        <strain evidence="3">IAEA</strain>
    </source>
</reference>
<dbReference type="EMBL" id="JXJN01013884">
    <property type="status" value="NOT_ANNOTATED_CDS"/>
    <property type="molecule type" value="Genomic_DNA"/>
</dbReference>
<evidence type="ECO:0000313" key="3">
    <source>
        <dbReference type="Proteomes" id="UP000092460"/>
    </source>
</evidence>
<dbReference type="Proteomes" id="UP000092460">
    <property type="component" value="Unassembled WGS sequence"/>
</dbReference>
<organism evidence="2 3">
    <name type="scientific">Glossina palpalis gambiensis</name>
    <dbReference type="NCBI Taxonomy" id="67801"/>
    <lineage>
        <taxon>Eukaryota</taxon>
        <taxon>Metazoa</taxon>
        <taxon>Ecdysozoa</taxon>
        <taxon>Arthropoda</taxon>
        <taxon>Hexapoda</taxon>
        <taxon>Insecta</taxon>
        <taxon>Pterygota</taxon>
        <taxon>Neoptera</taxon>
        <taxon>Endopterygota</taxon>
        <taxon>Diptera</taxon>
        <taxon>Brachycera</taxon>
        <taxon>Muscomorpha</taxon>
        <taxon>Hippoboscoidea</taxon>
        <taxon>Glossinidae</taxon>
        <taxon>Glossina</taxon>
    </lineage>
</organism>
<protein>
    <submittedName>
        <fullName evidence="2">Uncharacterized protein</fullName>
    </submittedName>
</protein>
<reference evidence="2" key="2">
    <citation type="submission" date="2020-05" db="UniProtKB">
        <authorList>
            <consortium name="EnsemblMetazoa"/>
        </authorList>
    </citation>
    <scope>IDENTIFICATION</scope>
    <source>
        <strain evidence="2">IAEA</strain>
    </source>
</reference>